<keyword evidence="1" id="KW-1133">Transmembrane helix</keyword>
<keyword evidence="3" id="KW-1185">Reference proteome</keyword>
<dbReference type="EMBL" id="BLXT01003727">
    <property type="protein sequence ID" value="GFO03485.1"/>
    <property type="molecule type" value="Genomic_DNA"/>
</dbReference>
<name>A0AAV4A7Y5_9GAST</name>
<protein>
    <submittedName>
        <fullName evidence="2">Uncharacterized protein</fullName>
    </submittedName>
</protein>
<comment type="caution">
    <text evidence="2">The sequence shown here is derived from an EMBL/GenBank/DDBJ whole genome shotgun (WGS) entry which is preliminary data.</text>
</comment>
<evidence type="ECO:0000256" key="1">
    <source>
        <dbReference type="SAM" id="Phobius"/>
    </source>
</evidence>
<evidence type="ECO:0000313" key="3">
    <source>
        <dbReference type="Proteomes" id="UP000735302"/>
    </source>
</evidence>
<proteinExistence type="predicted"/>
<feature type="transmembrane region" description="Helical" evidence="1">
    <location>
        <begin position="82"/>
        <end position="113"/>
    </location>
</feature>
<organism evidence="2 3">
    <name type="scientific">Plakobranchus ocellatus</name>
    <dbReference type="NCBI Taxonomy" id="259542"/>
    <lineage>
        <taxon>Eukaryota</taxon>
        <taxon>Metazoa</taxon>
        <taxon>Spiralia</taxon>
        <taxon>Lophotrochozoa</taxon>
        <taxon>Mollusca</taxon>
        <taxon>Gastropoda</taxon>
        <taxon>Heterobranchia</taxon>
        <taxon>Euthyneura</taxon>
        <taxon>Panpulmonata</taxon>
        <taxon>Sacoglossa</taxon>
        <taxon>Placobranchoidea</taxon>
        <taxon>Plakobranchidae</taxon>
        <taxon>Plakobranchus</taxon>
    </lineage>
</organism>
<dbReference type="AlphaFoldDB" id="A0AAV4A7Y5"/>
<reference evidence="2 3" key="1">
    <citation type="journal article" date="2021" name="Elife">
        <title>Chloroplast acquisition without the gene transfer in kleptoplastic sea slugs, Plakobranchus ocellatus.</title>
        <authorList>
            <person name="Maeda T."/>
            <person name="Takahashi S."/>
            <person name="Yoshida T."/>
            <person name="Shimamura S."/>
            <person name="Takaki Y."/>
            <person name="Nagai Y."/>
            <person name="Toyoda A."/>
            <person name="Suzuki Y."/>
            <person name="Arimoto A."/>
            <person name="Ishii H."/>
            <person name="Satoh N."/>
            <person name="Nishiyama T."/>
            <person name="Hasebe M."/>
            <person name="Maruyama T."/>
            <person name="Minagawa J."/>
            <person name="Obokata J."/>
            <person name="Shigenobu S."/>
        </authorList>
    </citation>
    <scope>NUCLEOTIDE SEQUENCE [LARGE SCALE GENOMIC DNA]</scope>
</reference>
<gene>
    <name evidence="2" type="ORF">PoB_002999000</name>
</gene>
<sequence length="115" mass="13082">MNKLILIPHVMKKKTKPPRLFFFFFFFFWGVRGTVACESALRSAGTLLSRAGAPPSVPRPDRGPKSPRSLVVDWLYTITNPLLLLFLPLFLLLFLFLLLLLPLPLLLLLLLLLPL</sequence>
<keyword evidence="1" id="KW-0812">Transmembrane</keyword>
<dbReference type="Proteomes" id="UP000735302">
    <property type="component" value="Unassembled WGS sequence"/>
</dbReference>
<evidence type="ECO:0000313" key="2">
    <source>
        <dbReference type="EMBL" id="GFO03485.1"/>
    </source>
</evidence>
<keyword evidence="1" id="KW-0472">Membrane</keyword>
<accession>A0AAV4A7Y5</accession>